<keyword evidence="8" id="KW-0032">Aminotransferase</keyword>
<dbReference type="Pfam" id="PF01914">
    <property type="entry name" value="MarC"/>
    <property type="match status" value="1"/>
</dbReference>
<name>D5BSL5_PUNMI</name>
<proteinExistence type="inferred from homology"/>
<keyword evidence="9" id="KW-1185">Reference proteome</keyword>
<evidence type="ECO:0000256" key="3">
    <source>
        <dbReference type="ARBA" id="ARBA00022475"/>
    </source>
</evidence>
<sequence length="210" mass="22009">MLESFITAFIVYFVVIDPIGNAPIFLAVTQHLDRASKTRTALECSLVAFGIMLFFALCGTWILGYLSISITAFKIAGGIILLLVSLDMLSAKRQKRKKQGSDKATESAENVAVFPLAIPLLAGPAAITSVMVVSADLAGNAAQSMIGYGALGAVMATTAAILVLTGLAQNFIDTRIASVFSRVTAIILAALSVQYIIDGLLELRLVGIGG</sequence>
<dbReference type="STRING" id="488538.SAR116_1019"/>
<dbReference type="InterPro" id="IPR002771">
    <property type="entry name" value="Multi_antbiot-R_MarC"/>
</dbReference>
<keyword evidence="4 7" id="KW-0812">Transmembrane</keyword>
<evidence type="ECO:0000313" key="8">
    <source>
        <dbReference type="EMBL" id="ADE39262.1"/>
    </source>
</evidence>
<comment type="similarity">
    <text evidence="2 7">Belongs to the UPF0056 (MarC) family.</text>
</comment>
<comment type="subcellular location">
    <subcellularLocation>
        <location evidence="7">Cell inner membrane</location>
        <topology evidence="7">Multi-pass membrane protein</topology>
    </subcellularLocation>
    <subcellularLocation>
        <location evidence="1">Cell membrane</location>
        <topology evidence="1">Multi-pass membrane protein</topology>
    </subcellularLocation>
</comment>
<dbReference type="RefSeq" id="WP_013045891.1">
    <property type="nucleotide sequence ID" value="NC_014010.1"/>
</dbReference>
<evidence type="ECO:0000256" key="2">
    <source>
        <dbReference type="ARBA" id="ARBA00009784"/>
    </source>
</evidence>
<feature type="transmembrane region" description="Helical" evidence="7">
    <location>
        <begin position="111"/>
        <end position="133"/>
    </location>
</feature>
<protein>
    <recommendedName>
        <fullName evidence="7">UPF0056 inner membrane protein</fullName>
    </recommendedName>
</protein>
<feature type="transmembrane region" description="Helical" evidence="7">
    <location>
        <begin position="68"/>
        <end position="90"/>
    </location>
</feature>
<feature type="transmembrane region" description="Helical" evidence="7">
    <location>
        <begin position="40"/>
        <end position="62"/>
    </location>
</feature>
<keyword evidence="3" id="KW-1003">Cell membrane</keyword>
<dbReference type="PANTHER" id="PTHR33508">
    <property type="entry name" value="UPF0056 MEMBRANE PROTEIN YHCE"/>
    <property type="match status" value="1"/>
</dbReference>
<feature type="transmembrane region" description="Helical" evidence="7">
    <location>
        <begin position="6"/>
        <end position="28"/>
    </location>
</feature>
<evidence type="ECO:0000256" key="4">
    <source>
        <dbReference type="ARBA" id="ARBA00022692"/>
    </source>
</evidence>
<dbReference type="NCBIfam" id="TIGR00427">
    <property type="entry name" value="NAAT family transporter"/>
    <property type="match status" value="1"/>
</dbReference>
<keyword evidence="5 7" id="KW-1133">Transmembrane helix</keyword>
<evidence type="ECO:0000256" key="5">
    <source>
        <dbReference type="ARBA" id="ARBA00022989"/>
    </source>
</evidence>
<reference evidence="8 9" key="1">
    <citation type="journal article" date="2010" name="J. Bacteriol.">
        <title>Complete genome sequence of "Candidatus Puniceispirillum marinum" IMCC1322, a representative of the SAR116 clade in the Alphaproteobacteria.</title>
        <authorList>
            <person name="Oh H.M."/>
            <person name="Kwon K.K."/>
            <person name="Kang I."/>
            <person name="Kang S.G."/>
            <person name="Lee J.H."/>
            <person name="Kim S.J."/>
            <person name="Cho J.C."/>
        </authorList>
    </citation>
    <scope>NUCLEOTIDE SEQUENCE [LARGE SCALE GENOMIC DNA]</scope>
    <source>
        <strain evidence="8 9">IMCC1322</strain>
    </source>
</reference>
<gene>
    <name evidence="8" type="ordered locus">SAR116_1019</name>
</gene>
<dbReference type="AlphaFoldDB" id="D5BSL5"/>
<dbReference type="Proteomes" id="UP000007460">
    <property type="component" value="Chromosome"/>
</dbReference>
<feature type="transmembrane region" description="Helical" evidence="7">
    <location>
        <begin position="145"/>
        <end position="167"/>
    </location>
</feature>
<dbReference type="eggNOG" id="COG2095">
    <property type="taxonomic scope" value="Bacteria"/>
</dbReference>
<evidence type="ECO:0000256" key="6">
    <source>
        <dbReference type="ARBA" id="ARBA00023136"/>
    </source>
</evidence>
<dbReference type="EMBL" id="CP001751">
    <property type="protein sequence ID" value="ADE39262.1"/>
    <property type="molecule type" value="Genomic_DNA"/>
</dbReference>
<dbReference type="GO" id="GO:0008483">
    <property type="term" value="F:transaminase activity"/>
    <property type="evidence" value="ECO:0007669"/>
    <property type="project" value="UniProtKB-KW"/>
</dbReference>
<accession>D5BSL5</accession>
<evidence type="ECO:0000256" key="1">
    <source>
        <dbReference type="ARBA" id="ARBA00004651"/>
    </source>
</evidence>
<dbReference type="PANTHER" id="PTHR33508:SF1">
    <property type="entry name" value="UPF0056 MEMBRANE PROTEIN YHCE"/>
    <property type="match status" value="1"/>
</dbReference>
<dbReference type="HOGENOM" id="CLU_079909_0_0_5"/>
<evidence type="ECO:0000256" key="7">
    <source>
        <dbReference type="RuleBase" id="RU362048"/>
    </source>
</evidence>
<keyword evidence="6 7" id="KW-0472">Membrane</keyword>
<evidence type="ECO:0000313" key="9">
    <source>
        <dbReference type="Proteomes" id="UP000007460"/>
    </source>
</evidence>
<dbReference type="GO" id="GO:0005886">
    <property type="term" value="C:plasma membrane"/>
    <property type="evidence" value="ECO:0007669"/>
    <property type="project" value="UniProtKB-SubCell"/>
</dbReference>
<dbReference type="KEGG" id="apb:SAR116_1019"/>
<organism evidence="8 9">
    <name type="scientific">Puniceispirillum marinum (strain IMCC1322)</name>
    <dbReference type="NCBI Taxonomy" id="488538"/>
    <lineage>
        <taxon>Bacteria</taxon>
        <taxon>Pseudomonadati</taxon>
        <taxon>Pseudomonadota</taxon>
        <taxon>Alphaproteobacteria</taxon>
        <taxon>Candidatus Puniceispirillales</taxon>
        <taxon>Candidatus Puniceispirillaceae</taxon>
        <taxon>Candidatus Puniceispirillum</taxon>
    </lineage>
</organism>
<feature type="transmembrane region" description="Helical" evidence="7">
    <location>
        <begin position="179"/>
        <end position="197"/>
    </location>
</feature>
<keyword evidence="8" id="KW-0808">Transferase</keyword>
<dbReference type="OrthoDB" id="21094at2"/>